<dbReference type="KEGG" id="bcom:BAUCODRAFT_144242"/>
<sequence length="174" mass="20345">MSVSQASMDETQEIAEKYDLERLAKWQQKFWRNISQDALKRGCFPSADYEQDCLKPWIKPYRGVFNWLHACSDPFRFETLMPHWEYAGNSEWRLFLIVREDWVAVVAKDSDEATCRKEARILRPGKCGGLCIAGLKPVNNVGDDWEVIEESASTGAILPEVDNSEKKKRWWRLW</sequence>
<proteinExistence type="predicted"/>
<keyword evidence="2" id="KW-1185">Reference proteome</keyword>
<dbReference type="RefSeq" id="XP_007671775.1">
    <property type="nucleotide sequence ID" value="XM_007673585.1"/>
</dbReference>
<gene>
    <name evidence="1" type="ORF">BAUCODRAFT_144242</name>
</gene>
<accession>M2NN04</accession>
<evidence type="ECO:0000313" key="2">
    <source>
        <dbReference type="Proteomes" id="UP000011761"/>
    </source>
</evidence>
<organism evidence="1 2">
    <name type="scientific">Baudoinia panamericana (strain UAMH 10762)</name>
    <name type="common">Angels' share fungus</name>
    <name type="synonym">Baudoinia compniacensis (strain UAMH 10762)</name>
    <dbReference type="NCBI Taxonomy" id="717646"/>
    <lineage>
        <taxon>Eukaryota</taxon>
        <taxon>Fungi</taxon>
        <taxon>Dikarya</taxon>
        <taxon>Ascomycota</taxon>
        <taxon>Pezizomycotina</taxon>
        <taxon>Dothideomycetes</taxon>
        <taxon>Dothideomycetidae</taxon>
        <taxon>Mycosphaerellales</taxon>
        <taxon>Teratosphaeriaceae</taxon>
        <taxon>Baudoinia</taxon>
    </lineage>
</organism>
<protein>
    <submittedName>
        <fullName evidence="1">Uncharacterized protein</fullName>
    </submittedName>
</protein>
<dbReference type="Proteomes" id="UP000011761">
    <property type="component" value="Unassembled WGS sequence"/>
</dbReference>
<name>M2NN04_BAUPA</name>
<dbReference type="GeneID" id="19108483"/>
<dbReference type="EMBL" id="KB445550">
    <property type="protein sequence ID" value="EMD00591.1"/>
    <property type="molecule type" value="Genomic_DNA"/>
</dbReference>
<reference evidence="1 2" key="1">
    <citation type="journal article" date="2012" name="PLoS Pathog.">
        <title>Diverse lifestyles and strategies of plant pathogenesis encoded in the genomes of eighteen Dothideomycetes fungi.</title>
        <authorList>
            <person name="Ohm R.A."/>
            <person name="Feau N."/>
            <person name="Henrissat B."/>
            <person name="Schoch C.L."/>
            <person name="Horwitz B.A."/>
            <person name="Barry K.W."/>
            <person name="Condon B.J."/>
            <person name="Copeland A.C."/>
            <person name="Dhillon B."/>
            <person name="Glaser F."/>
            <person name="Hesse C.N."/>
            <person name="Kosti I."/>
            <person name="LaButti K."/>
            <person name="Lindquist E.A."/>
            <person name="Lucas S."/>
            <person name="Salamov A.A."/>
            <person name="Bradshaw R.E."/>
            <person name="Ciuffetti L."/>
            <person name="Hamelin R.C."/>
            <person name="Kema G.H.J."/>
            <person name="Lawrence C."/>
            <person name="Scott J.A."/>
            <person name="Spatafora J.W."/>
            <person name="Turgeon B.G."/>
            <person name="de Wit P.J.G.M."/>
            <person name="Zhong S."/>
            <person name="Goodwin S.B."/>
            <person name="Grigoriev I.V."/>
        </authorList>
    </citation>
    <scope>NUCLEOTIDE SEQUENCE [LARGE SCALE GENOMIC DNA]</scope>
    <source>
        <strain evidence="1 2">UAMH 10762</strain>
    </source>
</reference>
<dbReference type="HOGENOM" id="CLU_1539739_0_0_1"/>
<evidence type="ECO:0000313" key="1">
    <source>
        <dbReference type="EMBL" id="EMD00591.1"/>
    </source>
</evidence>
<dbReference type="AlphaFoldDB" id="M2NN04"/>